<gene>
    <name evidence="3" type="ORF">GF068_37955</name>
</gene>
<proteinExistence type="predicted"/>
<evidence type="ECO:0000256" key="1">
    <source>
        <dbReference type="SAM" id="MobiDB-lite"/>
    </source>
</evidence>
<feature type="region of interest" description="Disordered" evidence="1">
    <location>
        <begin position="90"/>
        <end position="120"/>
    </location>
</feature>
<keyword evidence="2" id="KW-0732">Signal</keyword>
<sequence length="179" mass="17764">MSSCPLRLASCLLALVPLALVACAASPPPAASSEVAPAGAAAEPEPPPPPTAPVTSKEELSSPEAAEAELLRAETALFGAMPVTGDMRVAEAGAGADAEQKAPRKPAATPAQPSPLSASGGASACEGACRAYSSMQRAASRLCELAGKEDARCAAAQGKVERATERLKASCPACEGIRG</sequence>
<accession>A0A6N7PZY1</accession>
<evidence type="ECO:0000256" key="2">
    <source>
        <dbReference type="SAM" id="SignalP"/>
    </source>
</evidence>
<dbReference type="AlphaFoldDB" id="A0A6N7PZY1"/>
<organism evidence="3 4">
    <name type="scientific">Polyangium spumosum</name>
    <dbReference type="NCBI Taxonomy" id="889282"/>
    <lineage>
        <taxon>Bacteria</taxon>
        <taxon>Pseudomonadati</taxon>
        <taxon>Myxococcota</taxon>
        <taxon>Polyangia</taxon>
        <taxon>Polyangiales</taxon>
        <taxon>Polyangiaceae</taxon>
        <taxon>Polyangium</taxon>
    </lineage>
</organism>
<feature type="signal peptide" evidence="2">
    <location>
        <begin position="1"/>
        <end position="24"/>
    </location>
</feature>
<keyword evidence="4" id="KW-1185">Reference proteome</keyword>
<reference evidence="3 4" key="1">
    <citation type="submission" date="2019-10" db="EMBL/GenBank/DDBJ databases">
        <title>A soil myxobacterium in the family Polyangiaceae.</title>
        <authorList>
            <person name="Li Y."/>
            <person name="Wang J."/>
        </authorList>
    </citation>
    <scope>NUCLEOTIDE SEQUENCE [LARGE SCALE GENOMIC DNA]</scope>
    <source>
        <strain evidence="3 4">DSM 14734</strain>
    </source>
</reference>
<protein>
    <submittedName>
        <fullName evidence="3">Uncharacterized protein</fullName>
    </submittedName>
</protein>
<dbReference type="Proteomes" id="UP000440224">
    <property type="component" value="Unassembled WGS sequence"/>
</dbReference>
<dbReference type="EMBL" id="WJIE01000019">
    <property type="protein sequence ID" value="MRG97668.1"/>
    <property type="molecule type" value="Genomic_DNA"/>
</dbReference>
<feature type="chain" id="PRO_5026870732" evidence="2">
    <location>
        <begin position="25"/>
        <end position="179"/>
    </location>
</feature>
<feature type="compositionally biased region" description="Low complexity" evidence="1">
    <location>
        <begin position="110"/>
        <end position="120"/>
    </location>
</feature>
<feature type="region of interest" description="Disordered" evidence="1">
    <location>
        <begin position="28"/>
        <end position="68"/>
    </location>
</feature>
<dbReference type="PROSITE" id="PS51257">
    <property type="entry name" value="PROKAR_LIPOPROTEIN"/>
    <property type="match status" value="1"/>
</dbReference>
<name>A0A6N7PZY1_9BACT</name>
<feature type="compositionally biased region" description="Low complexity" evidence="1">
    <location>
        <begin position="28"/>
        <end position="43"/>
    </location>
</feature>
<evidence type="ECO:0000313" key="3">
    <source>
        <dbReference type="EMBL" id="MRG97668.1"/>
    </source>
</evidence>
<comment type="caution">
    <text evidence="3">The sequence shown here is derived from an EMBL/GenBank/DDBJ whole genome shotgun (WGS) entry which is preliminary data.</text>
</comment>
<evidence type="ECO:0000313" key="4">
    <source>
        <dbReference type="Proteomes" id="UP000440224"/>
    </source>
</evidence>